<dbReference type="RefSeq" id="XP_004023892.1">
    <property type="nucleotide sequence ID" value="XM_004023843.1"/>
</dbReference>
<gene>
    <name evidence="2" type="ORF">IMG5_203200</name>
</gene>
<organism evidence="2 3">
    <name type="scientific">Ichthyophthirius multifiliis</name>
    <name type="common">White spot disease agent</name>
    <name type="synonym">Ich</name>
    <dbReference type="NCBI Taxonomy" id="5932"/>
    <lineage>
        <taxon>Eukaryota</taxon>
        <taxon>Sar</taxon>
        <taxon>Alveolata</taxon>
        <taxon>Ciliophora</taxon>
        <taxon>Intramacronucleata</taxon>
        <taxon>Oligohymenophorea</taxon>
        <taxon>Hymenostomatida</taxon>
        <taxon>Ophryoglenina</taxon>
        <taxon>Ichthyophthirius</taxon>
    </lineage>
</organism>
<keyword evidence="2" id="KW-0413">Isomerase</keyword>
<sequence>MSNKNQGIINLLTCQKHNKQVRYICCFENCTYGNLMCELCINNDPKHTVNHKYYIQEYQQFILTQNRIQMKLLPSINDIFTELDNKFNSYQFHCEQETNEIDQDFSQLFKIFFQLSESAKTFLKENIKSEYKKIQPKVSEIKQKYNDLLNNKKKEKNSNIFSKIFNSNNDEKDLDTPNNEDQVLKIIKSNAPLNNIKVEAIQVIQQLQRMYENKVYYKKNQQSKQLFEQIKENFDQSCKEMYRKFKQFIEGIDEEENQMKKSIFTKNSQVHTKQKPQIVSIDLSKEQPILQQNQSQAMKLQLKQSMVLTKITAENKQLKTLKKIEQFPSLKNQNVLEAIRLNGSLNFRMEDSYYNNIPEQGPFEYEDGSIYYGHIKEQQRHGRGKIIFPDGAYYEGYWKEDIPFGMGRIIRNNGDLYQGQCLNYKAHGKGVFKTLKGDFIYDGEWFEDQRHGKGEEQCTGKYIYKGDFQMGKIHGQGNIKFENGVIYSGDFNNGEMTGQGEIIESNGEKYLGEVLNGVKQGRGIYIWPDGSKYEGSYENNIPHGQGIYSWYYFFFYQYFFIIFQIKRPDGHIYSGNWNYGLQDGEGIEINPFNQEKEGIWQNGKWIRWK</sequence>
<dbReference type="GO" id="GO:0003755">
    <property type="term" value="F:peptidyl-prolyl cis-trans isomerase activity"/>
    <property type="evidence" value="ECO:0007669"/>
    <property type="project" value="UniProtKB-EC"/>
</dbReference>
<keyword evidence="1" id="KW-0677">Repeat</keyword>
<dbReference type="GeneID" id="14903059"/>
<dbReference type="InParanoid" id="G0R6A0"/>
<dbReference type="Gene3D" id="2.20.110.10">
    <property type="entry name" value="Histone H3 K4-specific methyltransferase SET7/9 N-terminal domain"/>
    <property type="match status" value="3"/>
</dbReference>
<dbReference type="EC" id="2.1.1.43" evidence="2"/>
<dbReference type="eggNOG" id="KOG0229">
    <property type="taxonomic scope" value="Eukaryota"/>
</dbReference>
<proteinExistence type="predicted"/>
<evidence type="ECO:0000313" key="2">
    <source>
        <dbReference type="EMBL" id="EGR27008.1"/>
    </source>
</evidence>
<dbReference type="OMA" id="FIFQQNG"/>
<evidence type="ECO:0000313" key="3">
    <source>
        <dbReference type="Proteomes" id="UP000008983"/>
    </source>
</evidence>
<dbReference type="GO" id="GO:0008168">
    <property type="term" value="F:methyltransferase activity"/>
    <property type="evidence" value="ECO:0007669"/>
    <property type="project" value="UniProtKB-KW"/>
</dbReference>
<dbReference type="PANTHER" id="PTHR23084:SF179">
    <property type="entry name" value="OS10G0565000 PROTEIN"/>
    <property type="match status" value="1"/>
</dbReference>
<reference evidence="2 3" key="1">
    <citation type="submission" date="2011-07" db="EMBL/GenBank/DDBJ databases">
        <authorList>
            <person name="Coyne R."/>
            <person name="Brami D."/>
            <person name="Johnson J."/>
            <person name="Hostetler J."/>
            <person name="Hannick L."/>
            <person name="Clark T."/>
            <person name="Cassidy-Hanley D."/>
            <person name="Inman J."/>
        </authorList>
    </citation>
    <scope>NUCLEOTIDE SEQUENCE [LARGE SCALE GENOMIC DNA]</scope>
    <source>
        <strain evidence="2 3">G5</strain>
    </source>
</reference>
<dbReference type="Proteomes" id="UP000008983">
    <property type="component" value="Unassembled WGS sequence"/>
</dbReference>
<accession>G0R6A0</accession>
<keyword evidence="2" id="KW-0489">Methyltransferase</keyword>
<dbReference type="SUPFAM" id="SSF82185">
    <property type="entry name" value="Histone H3 K4-specific methyltransferase SET7/9 N-terminal domain"/>
    <property type="match status" value="3"/>
</dbReference>
<protein>
    <submittedName>
        <fullName evidence="2">MORN repeat protein</fullName>
        <ecNumber evidence="2">2.1.1.43</ecNumber>
        <ecNumber evidence="2">5.2.1.8</ecNumber>
    </submittedName>
</protein>
<keyword evidence="3" id="KW-1185">Reference proteome</keyword>
<dbReference type="EMBL" id="GL984392">
    <property type="protein sequence ID" value="EGR27008.1"/>
    <property type="molecule type" value="Genomic_DNA"/>
</dbReference>
<dbReference type="AlphaFoldDB" id="G0R6A0"/>
<dbReference type="SMART" id="SM00698">
    <property type="entry name" value="MORN"/>
    <property type="match status" value="9"/>
</dbReference>
<dbReference type="PANTHER" id="PTHR23084">
    <property type="entry name" value="PHOSPHATIDYLINOSITOL-4-PHOSPHATE 5-KINASE RELATED"/>
    <property type="match status" value="1"/>
</dbReference>
<dbReference type="EC" id="5.2.1.8" evidence="2"/>
<keyword evidence="2" id="KW-0808">Transferase</keyword>
<dbReference type="Pfam" id="PF02493">
    <property type="entry name" value="MORN"/>
    <property type="match status" value="9"/>
</dbReference>
<dbReference type="OrthoDB" id="284854at2759"/>
<dbReference type="InterPro" id="IPR003409">
    <property type="entry name" value="MORN"/>
</dbReference>
<evidence type="ECO:0000256" key="1">
    <source>
        <dbReference type="ARBA" id="ARBA00022737"/>
    </source>
</evidence>
<dbReference type="STRING" id="857967.G0R6A0"/>
<name>G0R6A0_ICHMU</name>
<dbReference type="GO" id="GO:0032259">
    <property type="term" value="P:methylation"/>
    <property type="evidence" value="ECO:0007669"/>
    <property type="project" value="UniProtKB-KW"/>
</dbReference>